<proteinExistence type="inferred from homology"/>
<dbReference type="Pfam" id="PF00004">
    <property type="entry name" value="AAA"/>
    <property type="match status" value="1"/>
</dbReference>
<dbReference type="EMBL" id="LT671858">
    <property type="protein sequence ID" value="SIM59251.1"/>
    <property type="molecule type" value="Genomic_DNA"/>
</dbReference>
<dbReference type="SMART" id="SM00382">
    <property type="entry name" value="AAA"/>
    <property type="match status" value="1"/>
</dbReference>
<evidence type="ECO:0000256" key="4">
    <source>
        <dbReference type="SAM" id="MobiDB-lite"/>
    </source>
</evidence>
<gene>
    <name evidence="6" type="ORF">CSP5_0931</name>
</gene>
<dbReference type="Gene3D" id="3.40.50.300">
    <property type="entry name" value="P-loop containing nucleotide triphosphate hydrolases"/>
    <property type="match status" value="1"/>
</dbReference>
<dbReference type="PANTHER" id="PTHR23074:SF83">
    <property type="entry name" value="VACUOLAR PROTEIN SORTING-ASSOCIATED PROTEIN 4A"/>
    <property type="match status" value="1"/>
</dbReference>
<evidence type="ECO:0000259" key="5">
    <source>
        <dbReference type="SMART" id="SM00382"/>
    </source>
</evidence>
<dbReference type="AlphaFoldDB" id="A0A1N5UET8"/>
<keyword evidence="6" id="KW-0131">Cell cycle</keyword>
<evidence type="ECO:0000256" key="3">
    <source>
        <dbReference type="RuleBase" id="RU003651"/>
    </source>
</evidence>
<dbReference type="GO" id="GO:0051301">
    <property type="term" value="P:cell division"/>
    <property type="evidence" value="ECO:0007669"/>
    <property type="project" value="UniProtKB-KW"/>
</dbReference>
<keyword evidence="6" id="KW-0132">Cell division</keyword>
<feature type="domain" description="AAA+ ATPase" evidence="5">
    <location>
        <begin position="154"/>
        <end position="288"/>
    </location>
</feature>
<dbReference type="PROSITE" id="PS00674">
    <property type="entry name" value="AAA"/>
    <property type="match status" value="1"/>
</dbReference>
<dbReference type="GO" id="GO:0005524">
    <property type="term" value="F:ATP binding"/>
    <property type="evidence" value="ECO:0007669"/>
    <property type="project" value="UniProtKB-KW"/>
</dbReference>
<evidence type="ECO:0000313" key="6">
    <source>
        <dbReference type="EMBL" id="SIM59251.1"/>
    </source>
</evidence>
<dbReference type="InterPro" id="IPR003959">
    <property type="entry name" value="ATPase_AAA_core"/>
</dbReference>
<protein>
    <submittedName>
        <fullName evidence="6">Cell division ATPase of the AAA+ class, ESCRT system component</fullName>
    </submittedName>
</protein>
<sequence length="400" mass="45313">MNLLDSDYLQIGGLKKLIADDIKIETSMEEKGNIRDSIILCEKIINNLHMLKKLDGNNPSYDALIKSWDKRKTEILNNNPKTLKKHESKQDSKKTSNGLIGQMEKEFRSRIMSLISESNVKWSEIGGLEDQKEIIKEAVFFAMAQPDLDVKVPNLRNILLFGPPGTGKTTIAKAISSNIDATFFNVPVSELISRYVGDSERIVSSLYTVAREKAPSVVFLDEIESLLRQRGDGNKNAGAVLQQFLSQLDGFSTDESFVMTVAATNVPWELDQAILSRFEKRIFIGLPDAETRKKIISIHTTGKGYRVDDSIDDIVPNTEGFSGRDLFYLCAEAIRNMLRRTNRVIMEDKDKVILGSEKVTYRINPITRQDFEVALSKIKPAVNEEMSKKYYKWKEEFANN</sequence>
<dbReference type="SUPFAM" id="SSF52540">
    <property type="entry name" value="P-loop containing nucleoside triphosphate hydrolases"/>
    <property type="match status" value="1"/>
</dbReference>
<dbReference type="Pfam" id="PF09336">
    <property type="entry name" value="Vps4_C"/>
    <property type="match status" value="1"/>
</dbReference>
<dbReference type="Proteomes" id="UP000195607">
    <property type="component" value="Chromosome I"/>
</dbReference>
<keyword evidence="1 3" id="KW-0547">Nucleotide-binding</keyword>
<keyword evidence="2 3" id="KW-0067">ATP-binding</keyword>
<reference evidence="6 7" key="1">
    <citation type="submission" date="2016-04" db="EMBL/GenBank/DDBJ databases">
        <authorList>
            <person name="Evans L.H."/>
            <person name="Alamgir A."/>
            <person name="Owens N."/>
            <person name="Weber N.D."/>
            <person name="Virtaneva K."/>
            <person name="Barbian K."/>
            <person name="Babar A."/>
            <person name="Rosenke K."/>
        </authorList>
    </citation>
    <scope>NUCLEOTIDE SEQUENCE [LARGE SCALE GENOMIC DNA]</scope>
    <source>
        <strain evidence="7">S5(T) (JCM 30642 \VKM B-2941)</strain>
    </source>
</reference>
<dbReference type="InterPro" id="IPR003593">
    <property type="entry name" value="AAA+_ATPase"/>
</dbReference>
<dbReference type="InterPro" id="IPR050304">
    <property type="entry name" value="MT-severing_AAA_ATPase"/>
</dbReference>
<name>A0A1N5UET8_9ARCH</name>
<comment type="similarity">
    <text evidence="3">Belongs to the AAA ATPase family.</text>
</comment>
<evidence type="ECO:0000256" key="1">
    <source>
        <dbReference type="ARBA" id="ARBA00022741"/>
    </source>
</evidence>
<dbReference type="InterPro" id="IPR003960">
    <property type="entry name" value="ATPase_AAA_CS"/>
</dbReference>
<accession>A0A1N5UET8</accession>
<dbReference type="Gene3D" id="1.10.8.60">
    <property type="match status" value="1"/>
</dbReference>
<evidence type="ECO:0000313" key="7">
    <source>
        <dbReference type="Proteomes" id="UP000195607"/>
    </source>
</evidence>
<dbReference type="PANTHER" id="PTHR23074">
    <property type="entry name" value="AAA DOMAIN-CONTAINING"/>
    <property type="match status" value="1"/>
</dbReference>
<organism evidence="6 7">
    <name type="scientific">Cuniculiplasma divulgatum</name>
    <dbReference type="NCBI Taxonomy" id="1673428"/>
    <lineage>
        <taxon>Archaea</taxon>
        <taxon>Methanobacteriati</taxon>
        <taxon>Thermoplasmatota</taxon>
        <taxon>Thermoplasmata</taxon>
        <taxon>Thermoplasmatales</taxon>
        <taxon>Cuniculiplasmataceae</taxon>
        <taxon>Cuniculiplasma</taxon>
    </lineage>
</organism>
<dbReference type="InterPro" id="IPR015415">
    <property type="entry name" value="Spast_Vps4_C"/>
</dbReference>
<dbReference type="GO" id="GO:0016887">
    <property type="term" value="F:ATP hydrolysis activity"/>
    <property type="evidence" value="ECO:0007669"/>
    <property type="project" value="InterPro"/>
</dbReference>
<feature type="region of interest" description="Disordered" evidence="4">
    <location>
        <begin position="76"/>
        <end position="98"/>
    </location>
</feature>
<dbReference type="InterPro" id="IPR027417">
    <property type="entry name" value="P-loop_NTPase"/>
</dbReference>
<evidence type="ECO:0000256" key="2">
    <source>
        <dbReference type="ARBA" id="ARBA00022840"/>
    </source>
</evidence>